<gene>
    <name evidence="2" type="ordered locus">WS0388</name>
</gene>
<dbReference type="HOGENOM" id="CLU_208649_0_0_7"/>
<dbReference type="KEGG" id="wsu:WS0388"/>
<keyword evidence="1" id="KW-0812">Transmembrane</keyword>
<dbReference type="RefSeq" id="WP_011138334.1">
    <property type="nucleotide sequence ID" value="NC_005090.1"/>
</dbReference>
<protein>
    <submittedName>
        <fullName evidence="2">Uncharacterized protein</fullName>
    </submittedName>
</protein>
<organism evidence="3">
    <name type="scientific">Wolinella succinogenes (strain ATCC 29543 / DSM 1740 / CCUG 13145 / JCM 31913 / LMG 7466 / NCTC 11488 / FDC 602W)</name>
    <name type="common">Vibrio succinogenes</name>
    <dbReference type="NCBI Taxonomy" id="273121"/>
    <lineage>
        <taxon>Bacteria</taxon>
        <taxon>Pseudomonadati</taxon>
        <taxon>Campylobacterota</taxon>
        <taxon>Epsilonproteobacteria</taxon>
        <taxon>Campylobacterales</taxon>
        <taxon>Helicobacteraceae</taxon>
        <taxon>Wolinella</taxon>
    </lineage>
</organism>
<keyword evidence="3" id="KW-1185">Reference proteome</keyword>
<dbReference type="STRING" id="273121.WS0388"/>
<dbReference type="AlphaFoldDB" id="Q7MSJ5"/>
<proteinExistence type="predicted"/>
<evidence type="ECO:0000313" key="2">
    <source>
        <dbReference type="EMBL" id="CAE09534.1"/>
    </source>
</evidence>
<name>Q7MSJ5_WOLSU</name>
<dbReference type="eggNOG" id="ENOG5032MXZ">
    <property type="taxonomic scope" value="Bacteria"/>
</dbReference>
<reference evidence="2 3" key="1">
    <citation type="journal article" date="2003" name="Proc. Natl. Acad. Sci. U.S.A.">
        <title>Complete genome sequence and analysis of Wolinella succinogenes.</title>
        <authorList>
            <person name="Baar C."/>
            <person name="Eppinger M."/>
            <person name="Raddatz G."/>
            <person name="Simon JM."/>
            <person name="Lanz C."/>
            <person name="Klimmek O."/>
            <person name="Nandakumar R."/>
            <person name="Gross R."/>
            <person name="Rosinus A."/>
            <person name="Keller H."/>
            <person name="Jagtap P."/>
            <person name="Linke B."/>
            <person name="Meyer F."/>
            <person name="Lederer H."/>
            <person name="Schuster S.C."/>
        </authorList>
    </citation>
    <scope>NUCLEOTIDE SEQUENCE [LARGE SCALE GENOMIC DNA]</scope>
    <source>
        <strain evidence="3">ATCC 29543 / DSM 1740 / CCUG 13145 / JCM 31913 / LMG 7466 / NCTC 11488 / FDC 602W</strain>
    </source>
</reference>
<evidence type="ECO:0000313" key="3">
    <source>
        <dbReference type="Proteomes" id="UP000000422"/>
    </source>
</evidence>
<keyword evidence="1" id="KW-0472">Membrane</keyword>
<feature type="transmembrane region" description="Helical" evidence="1">
    <location>
        <begin position="6"/>
        <end position="25"/>
    </location>
</feature>
<accession>Q7MSJ5</accession>
<dbReference type="Proteomes" id="UP000000422">
    <property type="component" value="Chromosome"/>
</dbReference>
<keyword evidence="1" id="KW-1133">Transmembrane helix</keyword>
<evidence type="ECO:0000256" key="1">
    <source>
        <dbReference type="SAM" id="Phobius"/>
    </source>
</evidence>
<sequence>MRFIRFLALFFGLAYGVIWLHYLGFDRAKKSQELEKIASKMRHIEPSLSFKGASYKEFVYDN</sequence>
<dbReference type="EMBL" id="BX571658">
    <property type="protein sequence ID" value="CAE09534.1"/>
    <property type="molecule type" value="Genomic_DNA"/>
</dbReference>